<reference evidence="1 2" key="1">
    <citation type="submission" date="2019-03" db="EMBL/GenBank/DDBJ databases">
        <title>Freshwater and sediment microbial communities from various areas in North America, analyzing microbe dynamics in response to fracking.</title>
        <authorList>
            <person name="Lamendella R."/>
        </authorList>
    </citation>
    <scope>NUCLEOTIDE SEQUENCE [LARGE SCALE GENOMIC DNA]</scope>
    <source>
        <strain evidence="1 2">74A</strain>
    </source>
</reference>
<evidence type="ECO:0000313" key="1">
    <source>
        <dbReference type="EMBL" id="TCN80974.1"/>
    </source>
</evidence>
<sequence length="32" mass="3737">MQEIPEAGSFLSYNKLPNNARLKMREGELLRM</sequence>
<accession>A0A4R2F925</accession>
<comment type="caution">
    <text evidence="1">The sequence shown here is derived from an EMBL/GenBank/DDBJ whole genome shotgun (WGS) entry which is preliminary data.</text>
</comment>
<organism evidence="1 2">
    <name type="scientific">Shewanella fodinae</name>
    <dbReference type="NCBI Taxonomy" id="552357"/>
    <lineage>
        <taxon>Bacteria</taxon>
        <taxon>Pseudomonadati</taxon>
        <taxon>Pseudomonadota</taxon>
        <taxon>Gammaproteobacteria</taxon>
        <taxon>Alteromonadales</taxon>
        <taxon>Shewanellaceae</taxon>
        <taxon>Shewanella</taxon>
    </lineage>
</organism>
<evidence type="ECO:0000313" key="2">
    <source>
        <dbReference type="Proteomes" id="UP000294832"/>
    </source>
</evidence>
<gene>
    <name evidence="1" type="ORF">EDC91_12834</name>
</gene>
<name>A0A4R2F925_9GAMM</name>
<dbReference type="Proteomes" id="UP000294832">
    <property type="component" value="Unassembled WGS sequence"/>
</dbReference>
<keyword evidence="2" id="KW-1185">Reference proteome</keyword>
<protein>
    <submittedName>
        <fullName evidence="1">Uncharacterized protein</fullName>
    </submittedName>
</protein>
<dbReference type="EMBL" id="SLWF01000028">
    <property type="protein sequence ID" value="TCN80974.1"/>
    <property type="molecule type" value="Genomic_DNA"/>
</dbReference>
<dbReference type="AlphaFoldDB" id="A0A4R2F925"/>
<proteinExistence type="predicted"/>